<feature type="non-terminal residue" evidence="1">
    <location>
        <position position="1"/>
    </location>
</feature>
<evidence type="ECO:0000313" key="2">
    <source>
        <dbReference type="Proteomes" id="UP001186974"/>
    </source>
</evidence>
<evidence type="ECO:0000313" key="1">
    <source>
        <dbReference type="EMBL" id="KAK3061679.1"/>
    </source>
</evidence>
<name>A0ACC3D4P8_9PEZI</name>
<protein>
    <submittedName>
        <fullName evidence="1">Uncharacterized protein</fullName>
    </submittedName>
</protein>
<sequence>LTHLTHLTLPKRALTSTEWSTYVQKGHNLLCLLNRDTAHPSIWTDYSSLSSNGWTSTSQDAGHYGLNTRGYGPAAAALGISTSFPPNAGVSTKHTGKPQHQGTLAEYDNLYDLTSGAIWAINNLSPGKANARSGGAAPLPDLQLWSDVVFLEWAKRAGGADSIKDLKFVLRLWIVNVETCDVIAHALRRLHPAREESRLVHFENEADIPVESEEGKALLGTPNGRGVAWLLVRHRRQLGRKTVAGVRVWVDGTCVEMDMELCRPNMGFYVRDVVEDGREGDVGS</sequence>
<gene>
    <name evidence="1" type="ORF">LTS18_005672</name>
</gene>
<keyword evidence="2" id="KW-1185">Reference proteome</keyword>
<proteinExistence type="predicted"/>
<organism evidence="1 2">
    <name type="scientific">Coniosporium uncinatum</name>
    <dbReference type="NCBI Taxonomy" id="93489"/>
    <lineage>
        <taxon>Eukaryota</taxon>
        <taxon>Fungi</taxon>
        <taxon>Dikarya</taxon>
        <taxon>Ascomycota</taxon>
        <taxon>Pezizomycotina</taxon>
        <taxon>Dothideomycetes</taxon>
        <taxon>Dothideomycetes incertae sedis</taxon>
        <taxon>Coniosporium</taxon>
    </lineage>
</organism>
<dbReference type="Proteomes" id="UP001186974">
    <property type="component" value="Unassembled WGS sequence"/>
</dbReference>
<accession>A0ACC3D4P8</accession>
<dbReference type="EMBL" id="JAWDJW010007690">
    <property type="protein sequence ID" value="KAK3061679.1"/>
    <property type="molecule type" value="Genomic_DNA"/>
</dbReference>
<comment type="caution">
    <text evidence="1">The sequence shown here is derived from an EMBL/GenBank/DDBJ whole genome shotgun (WGS) entry which is preliminary data.</text>
</comment>
<reference evidence="1" key="1">
    <citation type="submission" date="2024-09" db="EMBL/GenBank/DDBJ databases">
        <title>Black Yeasts Isolated from many extreme environments.</title>
        <authorList>
            <person name="Coleine C."/>
            <person name="Stajich J.E."/>
            <person name="Selbmann L."/>
        </authorList>
    </citation>
    <scope>NUCLEOTIDE SEQUENCE</scope>
    <source>
        <strain evidence="1">CCFEE 5737</strain>
    </source>
</reference>